<organism evidence="2 3">
    <name type="scientific">Candidatus Kaiserbacteria bacterium CG10_big_fil_rev_8_21_14_0_10_47_16</name>
    <dbReference type="NCBI Taxonomy" id="1974608"/>
    <lineage>
        <taxon>Bacteria</taxon>
        <taxon>Candidatus Kaiseribacteriota</taxon>
    </lineage>
</organism>
<reference evidence="3" key="1">
    <citation type="submission" date="2017-09" db="EMBL/GenBank/DDBJ databases">
        <title>Depth-based differentiation of microbial function through sediment-hosted aquifers and enrichment of novel symbionts in the deep terrestrial subsurface.</title>
        <authorList>
            <person name="Probst A.J."/>
            <person name="Ladd B."/>
            <person name="Jarett J.K."/>
            <person name="Geller-Mcgrath D.E."/>
            <person name="Sieber C.M.K."/>
            <person name="Emerson J.B."/>
            <person name="Anantharaman K."/>
            <person name="Thomas B.C."/>
            <person name="Malmstrom R."/>
            <person name="Stieglmeier M."/>
            <person name="Klingl A."/>
            <person name="Woyke T."/>
            <person name="Ryan C.M."/>
            <person name="Banfield J.F."/>
        </authorList>
    </citation>
    <scope>NUCLEOTIDE SEQUENCE [LARGE SCALE GENOMIC DNA]</scope>
</reference>
<dbReference type="EMBL" id="PFBI01000004">
    <property type="protein sequence ID" value="PIR84761.1"/>
    <property type="molecule type" value="Genomic_DNA"/>
</dbReference>
<keyword evidence="1" id="KW-0812">Transmembrane</keyword>
<keyword evidence="1" id="KW-0472">Membrane</keyword>
<evidence type="ECO:0000256" key="1">
    <source>
        <dbReference type="SAM" id="Phobius"/>
    </source>
</evidence>
<keyword evidence="1" id="KW-1133">Transmembrane helix</keyword>
<feature type="transmembrane region" description="Helical" evidence="1">
    <location>
        <begin position="67"/>
        <end position="88"/>
    </location>
</feature>
<sequence length="158" mass="18047">MDTQSIVALLQDLLYLIIVFAAALLYAMVRGRAAVVNLILGLYFALLISLKFPYYDALFGNFESRTIPMIALFAFFTIAATFMFGRLMPTDSYESAFEGFWKKILFALMASILIMAYSYHVLPVTDLITPGSHIQEIFAPQDRFFWWLIIPLIGLFFL</sequence>
<evidence type="ECO:0000313" key="2">
    <source>
        <dbReference type="EMBL" id="PIR84761.1"/>
    </source>
</evidence>
<feature type="transmembrane region" description="Helical" evidence="1">
    <location>
        <begin position="34"/>
        <end position="55"/>
    </location>
</feature>
<comment type="caution">
    <text evidence="2">The sequence shown here is derived from an EMBL/GenBank/DDBJ whole genome shotgun (WGS) entry which is preliminary data.</text>
</comment>
<feature type="transmembrane region" description="Helical" evidence="1">
    <location>
        <begin position="6"/>
        <end position="27"/>
    </location>
</feature>
<dbReference type="AlphaFoldDB" id="A0A2H0UEE0"/>
<feature type="transmembrane region" description="Helical" evidence="1">
    <location>
        <begin position="140"/>
        <end position="157"/>
    </location>
</feature>
<name>A0A2H0UEE0_9BACT</name>
<proteinExistence type="predicted"/>
<evidence type="ECO:0000313" key="3">
    <source>
        <dbReference type="Proteomes" id="UP000229344"/>
    </source>
</evidence>
<feature type="transmembrane region" description="Helical" evidence="1">
    <location>
        <begin position="100"/>
        <end position="120"/>
    </location>
</feature>
<dbReference type="Proteomes" id="UP000229344">
    <property type="component" value="Unassembled WGS sequence"/>
</dbReference>
<evidence type="ECO:0008006" key="4">
    <source>
        <dbReference type="Google" id="ProtNLM"/>
    </source>
</evidence>
<accession>A0A2H0UEE0</accession>
<protein>
    <recommendedName>
        <fullName evidence="4">CvpA family protein</fullName>
    </recommendedName>
</protein>
<gene>
    <name evidence="2" type="ORF">COU16_01065</name>
</gene>